<reference evidence="1" key="1">
    <citation type="submission" date="2021-03" db="EMBL/GenBank/DDBJ databases">
        <authorList>
            <person name="Bekaert M."/>
        </authorList>
    </citation>
    <scope>NUCLEOTIDE SEQUENCE</scope>
</reference>
<evidence type="ECO:0000313" key="1">
    <source>
        <dbReference type="EMBL" id="CAG2232145.1"/>
    </source>
</evidence>
<protein>
    <submittedName>
        <fullName evidence="1">Uncharacterized protein</fullName>
    </submittedName>
</protein>
<accession>A0A8S3TF48</accession>
<dbReference type="AlphaFoldDB" id="A0A8S3TF48"/>
<name>A0A8S3TF48_MYTED</name>
<organism evidence="1 2">
    <name type="scientific">Mytilus edulis</name>
    <name type="common">Blue mussel</name>
    <dbReference type="NCBI Taxonomy" id="6550"/>
    <lineage>
        <taxon>Eukaryota</taxon>
        <taxon>Metazoa</taxon>
        <taxon>Spiralia</taxon>
        <taxon>Lophotrochozoa</taxon>
        <taxon>Mollusca</taxon>
        <taxon>Bivalvia</taxon>
        <taxon>Autobranchia</taxon>
        <taxon>Pteriomorphia</taxon>
        <taxon>Mytilida</taxon>
        <taxon>Mytiloidea</taxon>
        <taxon>Mytilidae</taxon>
        <taxon>Mytilinae</taxon>
        <taxon>Mytilus</taxon>
    </lineage>
</organism>
<dbReference type="EMBL" id="CAJPWZ010002165">
    <property type="protein sequence ID" value="CAG2232145.1"/>
    <property type="molecule type" value="Genomic_DNA"/>
</dbReference>
<comment type="caution">
    <text evidence="1">The sequence shown here is derived from an EMBL/GenBank/DDBJ whole genome shotgun (WGS) entry which is preliminary data.</text>
</comment>
<keyword evidence="2" id="KW-1185">Reference proteome</keyword>
<proteinExistence type="predicted"/>
<sequence>MHNTLSAIAFEQINKVVKGEGGVIGLTENASPLLRWMVCGPEKARAVNEYELPQELIKHEQNKVQMLDTMNRLKFGQLRLSSKSDLLVPLEKICVIVTESPDLDAIILDGAVIVNILKPRFCKTLKDYSKQVLLPHINNYLKSCSQKDVIWDETVRTA</sequence>
<evidence type="ECO:0000313" key="2">
    <source>
        <dbReference type="Proteomes" id="UP000683360"/>
    </source>
</evidence>
<dbReference type="OrthoDB" id="6155450at2759"/>
<gene>
    <name evidence="1" type="ORF">MEDL_44858</name>
</gene>
<dbReference type="Proteomes" id="UP000683360">
    <property type="component" value="Unassembled WGS sequence"/>
</dbReference>